<dbReference type="PANTHER" id="PTHR18898:SF2">
    <property type="entry name" value="NUCLEOPROTEIN TPR"/>
    <property type="match status" value="1"/>
</dbReference>
<dbReference type="GO" id="GO:0017056">
    <property type="term" value="F:structural constituent of nuclear pore"/>
    <property type="evidence" value="ECO:0007669"/>
    <property type="project" value="TreeGrafter"/>
</dbReference>
<dbReference type="Proteomes" id="UP000639772">
    <property type="component" value="Unassembled WGS sequence"/>
</dbReference>
<comment type="caution">
    <text evidence="1">The sequence shown here is derived from an EMBL/GenBank/DDBJ whole genome shotgun (WGS) entry which is preliminary data.</text>
</comment>
<reference evidence="1 2" key="1">
    <citation type="journal article" date="2020" name="Nat. Food">
        <title>A phased Vanilla planifolia genome enables genetic improvement of flavour and production.</title>
        <authorList>
            <person name="Hasing T."/>
            <person name="Tang H."/>
            <person name="Brym M."/>
            <person name="Khazi F."/>
            <person name="Huang T."/>
            <person name="Chambers A.H."/>
        </authorList>
    </citation>
    <scope>NUCLEOTIDE SEQUENCE [LARGE SCALE GENOMIC DNA]</scope>
    <source>
        <tissue evidence="1">Leaf</tissue>
    </source>
</reference>
<organism evidence="1 2">
    <name type="scientific">Vanilla planifolia</name>
    <name type="common">Vanilla</name>
    <dbReference type="NCBI Taxonomy" id="51239"/>
    <lineage>
        <taxon>Eukaryota</taxon>
        <taxon>Viridiplantae</taxon>
        <taxon>Streptophyta</taxon>
        <taxon>Embryophyta</taxon>
        <taxon>Tracheophyta</taxon>
        <taxon>Spermatophyta</taxon>
        <taxon>Magnoliopsida</taxon>
        <taxon>Liliopsida</taxon>
        <taxon>Asparagales</taxon>
        <taxon>Orchidaceae</taxon>
        <taxon>Vanilloideae</taxon>
        <taxon>Vanilleae</taxon>
        <taxon>Vanilla</taxon>
    </lineage>
</organism>
<protein>
    <submittedName>
        <fullName evidence="1">Uncharacterized protein</fullName>
    </submittedName>
</protein>
<gene>
    <name evidence="1" type="ORF">HPP92_016739</name>
</gene>
<dbReference type="EMBL" id="JADCNM010000008">
    <property type="protein sequence ID" value="KAG0472193.1"/>
    <property type="molecule type" value="Genomic_DNA"/>
</dbReference>
<dbReference type="AlphaFoldDB" id="A0A835USD0"/>
<proteinExistence type="predicted"/>
<evidence type="ECO:0000313" key="1">
    <source>
        <dbReference type="EMBL" id="KAG0472193.1"/>
    </source>
</evidence>
<accession>A0A835USD0</accession>
<name>A0A835USD0_VANPL</name>
<dbReference type="GO" id="GO:0006406">
    <property type="term" value="P:mRNA export from nucleus"/>
    <property type="evidence" value="ECO:0007669"/>
    <property type="project" value="TreeGrafter"/>
</dbReference>
<dbReference type="PANTHER" id="PTHR18898">
    <property type="entry name" value="NUCLEOPROTEIN TPR-RELATED"/>
    <property type="match status" value="1"/>
</dbReference>
<dbReference type="GO" id="GO:0005643">
    <property type="term" value="C:nuclear pore"/>
    <property type="evidence" value="ECO:0007669"/>
    <property type="project" value="TreeGrafter"/>
</dbReference>
<sequence>MPLFLSEEEFCLISNDAAMVAERADAFIRDIRMQLDVVRAEADAKSIAVEQNCAIIEQKYAALSLEFLQLQSENAQLSASNEKQLSELAEAKAEKHHLHIKEASFPVTSPVALFVYFLPVIGKDGEIERLSLEVAELRKSRRHFLDLVEQKDAEIRERDTTIQSYINKIGFVWCAKNVENVINEICDLLRYEGVDPLAQIFYGGGEEGVD</sequence>
<dbReference type="OrthoDB" id="343070at2759"/>
<evidence type="ECO:0000313" key="2">
    <source>
        <dbReference type="Proteomes" id="UP000639772"/>
    </source>
</evidence>